<dbReference type="SUPFAM" id="SSF51735">
    <property type="entry name" value="NAD(P)-binding Rossmann-fold domains"/>
    <property type="match status" value="1"/>
</dbReference>
<protein>
    <submittedName>
        <fullName evidence="1">Uncharacterized protein</fullName>
    </submittedName>
</protein>
<proteinExistence type="predicted"/>
<keyword evidence="2" id="KW-1185">Reference proteome</keyword>
<dbReference type="Proteomes" id="UP001177140">
    <property type="component" value="Unassembled WGS sequence"/>
</dbReference>
<dbReference type="InterPro" id="IPR036291">
    <property type="entry name" value="NAD(P)-bd_dom_sf"/>
</dbReference>
<gene>
    <name evidence="1" type="ORF">MKW94_023646</name>
</gene>
<sequence>MRGAVRNTATGTGVKETILKETPSAKIEVLELDLSYMASVRKFAGEFETLDLFLETMKRIASQSNIEGRIVNVSFESHKYPYKDGIHFDNLNDESGYSSFGAYGQSKLANVLHANELSRGLKVLFVSFFSL</sequence>
<dbReference type="InterPro" id="IPR055280">
    <property type="entry name" value="TIC32"/>
</dbReference>
<reference evidence="1" key="1">
    <citation type="submission" date="2022-03" db="EMBL/GenBank/DDBJ databases">
        <title>A functionally conserved STORR gene fusion in Papaver species that diverged 16.8 million years ago.</title>
        <authorList>
            <person name="Catania T."/>
        </authorList>
    </citation>
    <scope>NUCLEOTIDE SEQUENCE</scope>
    <source>
        <strain evidence="1">S-191538</strain>
    </source>
</reference>
<organism evidence="1 2">
    <name type="scientific">Papaver nudicaule</name>
    <name type="common">Iceland poppy</name>
    <dbReference type="NCBI Taxonomy" id="74823"/>
    <lineage>
        <taxon>Eukaryota</taxon>
        <taxon>Viridiplantae</taxon>
        <taxon>Streptophyta</taxon>
        <taxon>Embryophyta</taxon>
        <taxon>Tracheophyta</taxon>
        <taxon>Spermatophyta</taxon>
        <taxon>Magnoliopsida</taxon>
        <taxon>Ranunculales</taxon>
        <taxon>Papaveraceae</taxon>
        <taxon>Papaveroideae</taxon>
        <taxon>Papaver</taxon>
    </lineage>
</organism>
<dbReference type="Gene3D" id="3.40.50.720">
    <property type="entry name" value="NAD(P)-binding Rossmann-like Domain"/>
    <property type="match status" value="1"/>
</dbReference>
<dbReference type="AlphaFoldDB" id="A0AA41VGB1"/>
<dbReference type="EMBL" id="JAJJMA010216186">
    <property type="protein sequence ID" value="MCL7040760.1"/>
    <property type="molecule type" value="Genomic_DNA"/>
</dbReference>
<comment type="caution">
    <text evidence="1">The sequence shown here is derived from an EMBL/GenBank/DDBJ whole genome shotgun (WGS) entry which is preliminary data.</text>
</comment>
<dbReference type="PANTHER" id="PTHR48476">
    <property type="entry name" value="SHORT-CHAIN DEHYDROGENASE TIC 32, CHLOROPLASTIC-LIKE"/>
    <property type="match status" value="1"/>
</dbReference>
<name>A0AA41VGB1_PAPNU</name>
<evidence type="ECO:0000313" key="2">
    <source>
        <dbReference type="Proteomes" id="UP001177140"/>
    </source>
</evidence>
<evidence type="ECO:0000313" key="1">
    <source>
        <dbReference type="EMBL" id="MCL7040760.1"/>
    </source>
</evidence>
<dbReference type="PANTHER" id="PTHR48476:SF1">
    <property type="entry name" value="SHORT-CHAIN DEHYDROGENASE TIC 32, CHLOROPLASTIC-LIKE"/>
    <property type="match status" value="1"/>
</dbReference>
<accession>A0AA41VGB1</accession>